<dbReference type="InterPro" id="IPR012677">
    <property type="entry name" value="Nucleotide-bd_a/b_plait_sf"/>
</dbReference>
<organism evidence="10 11">
    <name type="scientific">Pan paniscus</name>
    <name type="common">Pygmy chimpanzee</name>
    <name type="synonym">Bonobo</name>
    <dbReference type="NCBI Taxonomy" id="9597"/>
    <lineage>
        <taxon>Eukaryota</taxon>
        <taxon>Metazoa</taxon>
        <taxon>Chordata</taxon>
        <taxon>Craniata</taxon>
        <taxon>Vertebrata</taxon>
        <taxon>Euteleostomi</taxon>
        <taxon>Mammalia</taxon>
        <taxon>Eutheria</taxon>
        <taxon>Euarchontoglires</taxon>
        <taxon>Primates</taxon>
        <taxon>Haplorrhini</taxon>
        <taxon>Catarrhini</taxon>
        <taxon>Hominidae</taxon>
        <taxon>Pan</taxon>
    </lineage>
</organism>
<dbReference type="Ensembl" id="ENSPPAT00000040130.1">
    <property type="protein sequence ID" value="ENSPPAP00000017426.1"/>
    <property type="gene ID" value="ENSPPAG00000031804.1"/>
</dbReference>
<evidence type="ECO:0000313" key="11">
    <source>
        <dbReference type="Proteomes" id="UP000240080"/>
    </source>
</evidence>
<proteinExistence type="predicted"/>
<dbReference type="Gene3D" id="1.10.20.70">
    <property type="entry name" value="Transcription termination and cleavage factor, C-terminal domain"/>
    <property type="match status" value="1"/>
</dbReference>
<dbReference type="InterPro" id="IPR025742">
    <property type="entry name" value="CSTF2_hinge"/>
</dbReference>
<dbReference type="InterPro" id="IPR026896">
    <property type="entry name" value="CSTF_C"/>
</dbReference>
<dbReference type="CTD" id="1478"/>
<feature type="domain" description="RRM" evidence="9">
    <location>
        <begin position="16"/>
        <end position="94"/>
    </location>
</feature>
<evidence type="ECO:0000256" key="2">
    <source>
        <dbReference type="ARBA" id="ARBA00022553"/>
    </source>
</evidence>
<feature type="compositionally biased region" description="Low complexity" evidence="8">
    <location>
        <begin position="222"/>
        <end position="232"/>
    </location>
</feature>
<protein>
    <submittedName>
        <fullName evidence="10">Cleavage stimulation factor subunit 2</fullName>
    </submittedName>
</protein>
<dbReference type="GO" id="GO:0003729">
    <property type="term" value="F:mRNA binding"/>
    <property type="evidence" value="ECO:0007669"/>
    <property type="project" value="TreeGrafter"/>
</dbReference>
<gene>
    <name evidence="10" type="primary">CSTF2</name>
</gene>
<comment type="subcellular location">
    <subcellularLocation>
        <location evidence="1">Nucleus</location>
    </subcellularLocation>
</comment>
<dbReference type="FunFam" id="1.10.20.70:FF:000001">
    <property type="entry name" value="Cleavage stimulation factor subunit 2"/>
    <property type="match status" value="1"/>
</dbReference>
<dbReference type="KEGG" id="pps:100986624"/>
<feature type="region of interest" description="Disordered" evidence="8">
    <location>
        <begin position="508"/>
        <end position="532"/>
    </location>
</feature>
<dbReference type="InterPro" id="IPR000504">
    <property type="entry name" value="RRM_dom"/>
</dbReference>
<dbReference type="Pfam" id="PF00076">
    <property type="entry name" value="RRM_1"/>
    <property type="match status" value="1"/>
</dbReference>
<feature type="region of interest" description="Disordered" evidence="8">
    <location>
        <begin position="340"/>
        <end position="409"/>
    </location>
</feature>
<evidence type="ECO:0000256" key="4">
    <source>
        <dbReference type="ARBA" id="ARBA00022737"/>
    </source>
</evidence>
<feature type="region of interest" description="Disordered" evidence="8">
    <location>
        <begin position="206"/>
        <end position="243"/>
    </location>
</feature>
<evidence type="ECO:0000256" key="7">
    <source>
        <dbReference type="PROSITE-ProRule" id="PRU00176"/>
    </source>
</evidence>
<keyword evidence="5 7" id="KW-0694">RNA-binding</keyword>
<reference evidence="10 11" key="1">
    <citation type="journal article" date="2012" name="Nature">
        <title>The bonobo genome compared with the chimpanzee and human genomes.</title>
        <authorList>
            <person name="Prufer K."/>
            <person name="Munch K."/>
            <person name="Hellmann I."/>
            <person name="Akagi K."/>
            <person name="Miller J.R."/>
            <person name="Walenz B."/>
            <person name="Koren S."/>
            <person name="Sutton G."/>
            <person name="Kodira C."/>
            <person name="Winer R."/>
            <person name="Knight J.R."/>
            <person name="Mullikin J.C."/>
            <person name="Meader S.J."/>
            <person name="Ponting C.P."/>
            <person name="Lunter G."/>
            <person name="Higashino S."/>
            <person name="Hobolth A."/>
            <person name="Dutheil J."/>
            <person name="Karakoc E."/>
            <person name="Alkan C."/>
            <person name="Sajjadian S."/>
            <person name="Catacchio C.R."/>
            <person name="Ventura M."/>
            <person name="Marques-Bonet T."/>
            <person name="Eichler E.E."/>
            <person name="Andre C."/>
            <person name="Atencia R."/>
            <person name="Mugisha L."/>
            <person name="Junhold J."/>
            <person name="Patterson N."/>
            <person name="Siebauer M."/>
            <person name="Good J.M."/>
            <person name="Fischer A."/>
            <person name="Ptak S.E."/>
            <person name="Lachmann M."/>
            <person name="Symer D.E."/>
            <person name="Mailund T."/>
            <person name="Schierup M.H."/>
            <person name="Andres A.M."/>
            <person name="Kelso J."/>
            <person name="Paabo S."/>
        </authorList>
    </citation>
    <scope>NUCLEOTIDE SEQUENCE [LARGE SCALE GENOMIC DNA]</scope>
</reference>
<reference evidence="10" key="2">
    <citation type="submission" date="2025-08" db="UniProtKB">
        <authorList>
            <consortium name="Ensembl"/>
        </authorList>
    </citation>
    <scope>IDENTIFICATION</scope>
</reference>
<dbReference type="GO" id="GO:0005847">
    <property type="term" value="C:mRNA cleavage and polyadenylation specificity factor complex"/>
    <property type="evidence" value="ECO:0007669"/>
    <property type="project" value="TreeGrafter"/>
</dbReference>
<keyword evidence="4" id="KW-0677">Repeat</keyword>
<keyword evidence="2" id="KW-0597">Phosphoprotein</keyword>
<evidence type="ECO:0000259" key="9">
    <source>
        <dbReference type="PROSITE" id="PS50102"/>
    </source>
</evidence>
<dbReference type="AlphaFoldDB" id="A0A2R9AJ77"/>
<dbReference type="Gene3D" id="1.25.40.630">
    <property type="match status" value="1"/>
</dbReference>
<dbReference type="GeneTree" id="ENSGT00940000158987"/>
<dbReference type="SUPFAM" id="SSF54928">
    <property type="entry name" value="RNA-binding domain, RBD"/>
    <property type="match status" value="1"/>
</dbReference>
<dbReference type="FunFam" id="1.25.40.630:FF:000001">
    <property type="entry name" value="Cleavage stimulation factor subunit 2"/>
    <property type="match status" value="1"/>
</dbReference>
<evidence type="ECO:0000256" key="5">
    <source>
        <dbReference type="ARBA" id="ARBA00022884"/>
    </source>
</evidence>
<keyword evidence="3" id="KW-0507">mRNA processing</keyword>
<dbReference type="SMART" id="SM00360">
    <property type="entry name" value="RRM"/>
    <property type="match status" value="1"/>
</dbReference>
<dbReference type="GeneID" id="100986624"/>
<dbReference type="InterPro" id="IPR038192">
    <property type="entry name" value="CSTF_C_sf"/>
</dbReference>
<keyword evidence="11" id="KW-1185">Reference proteome</keyword>
<dbReference type="Pfam" id="PF14304">
    <property type="entry name" value="CSTF_C"/>
    <property type="match status" value="1"/>
</dbReference>
<dbReference type="Bgee" id="ENSPPAG00000031804">
    <property type="expression patterns" value="Expressed in cerebellum and 6 other cell types or tissues"/>
</dbReference>
<evidence type="ECO:0000256" key="1">
    <source>
        <dbReference type="ARBA" id="ARBA00004123"/>
    </source>
</evidence>
<evidence type="ECO:0000256" key="6">
    <source>
        <dbReference type="ARBA" id="ARBA00023242"/>
    </source>
</evidence>
<reference evidence="10" key="3">
    <citation type="submission" date="2025-09" db="UniProtKB">
        <authorList>
            <consortium name="Ensembl"/>
        </authorList>
    </citation>
    <scope>IDENTIFICATION</scope>
</reference>
<evidence type="ECO:0000313" key="10">
    <source>
        <dbReference type="Ensembl" id="ENSPPAP00000017426.1"/>
    </source>
</evidence>
<dbReference type="CDD" id="cd12671">
    <property type="entry name" value="RRM_CSTF2_CSTF2T"/>
    <property type="match status" value="1"/>
</dbReference>
<dbReference type="Gene3D" id="3.30.70.330">
    <property type="match status" value="1"/>
</dbReference>
<evidence type="ECO:0000256" key="8">
    <source>
        <dbReference type="SAM" id="MobiDB-lite"/>
    </source>
</evidence>
<dbReference type="RefSeq" id="XP_003810439.1">
    <property type="nucleotide sequence ID" value="XM_003810391.4"/>
</dbReference>
<evidence type="ECO:0000256" key="3">
    <source>
        <dbReference type="ARBA" id="ARBA00022664"/>
    </source>
</evidence>
<dbReference type="Pfam" id="PF14327">
    <property type="entry name" value="CSTF2_hinge"/>
    <property type="match status" value="1"/>
</dbReference>
<dbReference type="PANTHER" id="PTHR45735:SF6">
    <property type="entry name" value="CLEAVAGE STIMULATION FACTOR SUBUNIT 2"/>
    <property type="match status" value="1"/>
</dbReference>
<dbReference type="SMR" id="A0A2R9AJ77"/>
<keyword evidence="6" id="KW-0539">Nucleus</keyword>
<feature type="compositionally biased region" description="Basic and acidic residues" evidence="8">
    <location>
        <begin position="360"/>
        <end position="373"/>
    </location>
</feature>
<dbReference type="EMBL" id="AJFE02032259">
    <property type="status" value="NOT_ANNOTATED_CDS"/>
    <property type="molecule type" value="Genomic_DNA"/>
</dbReference>
<dbReference type="GO" id="GO:0031124">
    <property type="term" value="P:mRNA 3'-end processing"/>
    <property type="evidence" value="ECO:0007669"/>
    <property type="project" value="InterPro"/>
</dbReference>
<sequence length="577" mass="60959">MAGLTVRDPAVDRSLRSVFVGNIPYEATEEQLKDIFSEVGPVVSFRLVYDRETGKPKGYGFCEYQDQETALSAMRNLNGREFSGRALRVDNAASEKNKEELKSLGTGAPVIESPYGETISPEDAPESISKAVASLPPEQMFELMKQMKLCVQNSPQEARNMLLQNPQLAYALLQAQVVMRIVDPEIALKILHRQTNIPTLIAGNPQPVHGAGPGSGSNVSMNQQNPQAPQAQSLGGMHVNGAPPLMQASMQGGVPAPGQMPAAVTGPGPGSLAPGGGMQAQVGMPGSGPVSMERGQVPMQDPRAAMQRGSLPANVPTPRGLLGDAPNDPRGGTLLSVTGEVEPRGYLGPPHQGPPMHHVPGHESRGPPPHELRGGPLPEPRPLMAEPRGPMLDQRGPPLDGRGGRDPRGIDARGMEARAMEARGLDARGLEARAMEARAMEARAMEARAMEARAMEVRGMEARGMDTRGPVPGPRGPIPSGMQGPSPINMGAVVPQGSRQVPVMQGTGMQGASIQGGSQPGGFSPGQNQVTPQDHEKAALIMQVLQLTADQIAMLPPEQRQSILILKEQIQKSTGAP</sequence>
<name>A0A2R9AJ77_PANPA</name>
<dbReference type="PANTHER" id="PTHR45735">
    <property type="entry name" value="CLEAVAGE STIMULATION FACTOR SUBUNIT 2"/>
    <property type="match status" value="1"/>
</dbReference>
<dbReference type="FunFam" id="3.30.70.330:FF:000061">
    <property type="entry name" value="cleavage stimulation factor subunit 2 isoform X1"/>
    <property type="match status" value="1"/>
</dbReference>
<dbReference type="InterPro" id="IPR035979">
    <property type="entry name" value="RBD_domain_sf"/>
</dbReference>
<dbReference type="PROSITE" id="PS50102">
    <property type="entry name" value="RRM"/>
    <property type="match status" value="1"/>
</dbReference>
<dbReference type="Proteomes" id="UP000240080">
    <property type="component" value="Chromosome X"/>
</dbReference>
<accession>A0A2R9AJ77</accession>